<dbReference type="RefSeq" id="WP_093920311.1">
    <property type="nucleotide sequence ID" value="NZ_FONW01000006.1"/>
</dbReference>
<dbReference type="EMBL" id="FONW01000006">
    <property type="protein sequence ID" value="SFF44461.1"/>
    <property type="molecule type" value="Genomic_DNA"/>
</dbReference>
<reference evidence="1 2" key="1">
    <citation type="submission" date="2016-10" db="EMBL/GenBank/DDBJ databases">
        <authorList>
            <person name="de Groot N.N."/>
        </authorList>
    </citation>
    <scope>NUCLEOTIDE SEQUENCE [LARGE SCALE GENOMIC DNA]</scope>
    <source>
        <strain evidence="1 2">CGMCC 1.9156</strain>
    </source>
</reference>
<evidence type="ECO:0000313" key="2">
    <source>
        <dbReference type="Proteomes" id="UP000198964"/>
    </source>
</evidence>
<evidence type="ECO:0008006" key="3">
    <source>
        <dbReference type="Google" id="ProtNLM"/>
    </source>
</evidence>
<dbReference type="AlphaFoldDB" id="A0A1I2IVC0"/>
<gene>
    <name evidence="1" type="ORF">SAMN05216283_106182</name>
</gene>
<sequence length="166" mass="18790">MKNTIALFLLVMLFASCENPYEHVSEDKYYTGNPFVSLSSEQAAIRLGVNESTNHSLQAGEFKDSLILSHTLDQTILVTLEIVNEATQGTIDEHFAFQQTVMIEAGQNYGSFTVNALNIPEDEVSQYKLAIRIKEVDDEQIIAGLYGTKKENEPRQKRFKTYSFQK</sequence>
<protein>
    <recommendedName>
        <fullName evidence="3">DUF4843 domain-containing protein</fullName>
    </recommendedName>
</protein>
<dbReference type="PROSITE" id="PS51257">
    <property type="entry name" value="PROKAR_LIPOPROTEIN"/>
    <property type="match status" value="1"/>
</dbReference>
<accession>A0A1I2IVC0</accession>
<keyword evidence="2" id="KW-1185">Reference proteome</keyword>
<organism evidence="1 2">
    <name type="scientific">Sunxiuqinia elliptica</name>
    <dbReference type="NCBI Taxonomy" id="655355"/>
    <lineage>
        <taxon>Bacteria</taxon>
        <taxon>Pseudomonadati</taxon>
        <taxon>Bacteroidota</taxon>
        <taxon>Bacteroidia</taxon>
        <taxon>Marinilabiliales</taxon>
        <taxon>Prolixibacteraceae</taxon>
        <taxon>Sunxiuqinia</taxon>
    </lineage>
</organism>
<dbReference type="Proteomes" id="UP000198964">
    <property type="component" value="Unassembled WGS sequence"/>
</dbReference>
<evidence type="ECO:0000313" key="1">
    <source>
        <dbReference type="EMBL" id="SFF44461.1"/>
    </source>
</evidence>
<proteinExistence type="predicted"/>
<name>A0A1I2IVC0_9BACT</name>
<dbReference type="STRING" id="655355.SAMN05216283_106182"/>